<organism evidence="6 7">
    <name type="scientific">Roseibium hamelinense</name>
    <dbReference type="NCBI Taxonomy" id="150831"/>
    <lineage>
        <taxon>Bacteria</taxon>
        <taxon>Pseudomonadati</taxon>
        <taxon>Pseudomonadota</taxon>
        <taxon>Alphaproteobacteria</taxon>
        <taxon>Hyphomicrobiales</taxon>
        <taxon>Stappiaceae</taxon>
        <taxon>Roseibium</taxon>
    </lineage>
</organism>
<keyword evidence="4" id="KW-0804">Transcription</keyword>
<dbReference type="SUPFAM" id="SSF53822">
    <property type="entry name" value="Periplasmic binding protein-like I"/>
    <property type="match status" value="1"/>
</dbReference>
<dbReference type="InterPro" id="IPR046335">
    <property type="entry name" value="LacI/GalR-like_sensor"/>
</dbReference>
<dbReference type="EMBL" id="VLLF01000006">
    <property type="protein sequence ID" value="TWI86003.1"/>
    <property type="molecule type" value="Genomic_DNA"/>
</dbReference>
<dbReference type="Proteomes" id="UP000320593">
    <property type="component" value="Unassembled WGS sequence"/>
</dbReference>
<proteinExistence type="predicted"/>
<comment type="caution">
    <text evidence="6">The sequence shown here is derived from an EMBL/GenBank/DDBJ whole genome shotgun (WGS) entry which is preliminary data.</text>
</comment>
<feature type="domain" description="HTH lacI-type" evidence="5">
    <location>
        <begin position="5"/>
        <end position="59"/>
    </location>
</feature>
<evidence type="ECO:0000256" key="3">
    <source>
        <dbReference type="ARBA" id="ARBA00023125"/>
    </source>
</evidence>
<dbReference type="RefSeq" id="WP_145344121.1">
    <property type="nucleotide sequence ID" value="NZ_SMLY01000083.1"/>
</dbReference>
<evidence type="ECO:0000256" key="4">
    <source>
        <dbReference type="ARBA" id="ARBA00023163"/>
    </source>
</evidence>
<keyword evidence="2" id="KW-0805">Transcription regulation</keyword>
<dbReference type="PROSITE" id="PS50932">
    <property type="entry name" value="HTH_LACI_2"/>
    <property type="match status" value="1"/>
</dbReference>
<dbReference type="InterPro" id="IPR028082">
    <property type="entry name" value="Peripla_BP_I"/>
</dbReference>
<dbReference type="PROSITE" id="PS00356">
    <property type="entry name" value="HTH_LACI_1"/>
    <property type="match status" value="1"/>
</dbReference>
<evidence type="ECO:0000259" key="5">
    <source>
        <dbReference type="PROSITE" id="PS50932"/>
    </source>
</evidence>
<name>A0A562SY09_9HYPH</name>
<keyword evidence="7" id="KW-1185">Reference proteome</keyword>
<dbReference type="SUPFAM" id="SSF47413">
    <property type="entry name" value="lambda repressor-like DNA-binding domains"/>
    <property type="match status" value="1"/>
</dbReference>
<dbReference type="CDD" id="cd01392">
    <property type="entry name" value="HTH_LacI"/>
    <property type="match status" value="1"/>
</dbReference>
<dbReference type="InterPro" id="IPR000843">
    <property type="entry name" value="HTH_LacI"/>
</dbReference>
<dbReference type="AlphaFoldDB" id="A0A562SY09"/>
<dbReference type="Gene3D" id="3.40.50.2300">
    <property type="match status" value="2"/>
</dbReference>
<dbReference type="SMART" id="SM00354">
    <property type="entry name" value="HTH_LACI"/>
    <property type="match status" value="1"/>
</dbReference>
<sequence>MKKRPTIIDVAQAAGVSKSTVSLVLQESPLVKAETVELVRKTMAQLGYVYNRAAANLRSANAGLIGLVINDLRNPFFTEFATTAQMAFSAKGYATVLANTDEDTSLQLQVVGSMIEHGVSGILISPSYGDERLCFDLLARAQVPTMQVLRHVDRRCDLFPLFAPDNHRGAILATEHLLDAGAKKIAFVGGLEGRSITDERLSGYLEAIQEAGLEPIRMLGRSSRTFGRETAIDLSENHPDIDGAVCFNDLVALGMLSGFNQIGRQAGRDFKLIGFDDIEECSEVWPKLSSVSCDIKDFAAEAAVTMLGWLETAKKPEPVRRGGVELVARMSSLGNVSI</sequence>
<gene>
    <name evidence="6" type="ORF">JM93_02710</name>
</gene>
<evidence type="ECO:0000256" key="1">
    <source>
        <dbReference type="ARBA" id="ARBA00022491"/>
    </source>
</evidence>
<evidence type="ECO:0000256" key="2">
    <source>
        <dbReference type="ARBA" id="ARBA00023015"/>
    </source>
</evidence>
<dbReference type="OrthoDB" id="7811243at2"/>
<dbReference type="Pfam" id="PF13377">
    <property type="entry name" value="Peripla_BP_3"/>
    <property type="match status" value="1"/>
</dbReference>
<dbReference type="GO" id="GO:0003700">
    <property type="term" value="F:DNA-binding transcription factor activity"/>
    <property type="evidence" value="ECO:0007669"/>
    <property type="project" value="TreeGrafter"/>
</dbReference>
<evidence type="ECO:0000313" key="6">
    <source>
        <dbReference type="EMBL" id="TWI86003.1"/>
    </source>
</evidence>
<dbReference type="Pfam" id="PF00356">
    <property type="entry name" value="LacI"/>
    <property type="match status" value="1"/>
</dbReference>
<keyword evidence="3" id="KW-0238">DNA-binding</keyword>
<dbReference type="PANTHER" id="PTHR30146:SF148">
    <property type="entry name" value="HTH-TYPE TRANSCRIPTIONAL REPRESSOR PURR-RELATED"/>
    <property type="match status" value="1"/>
</dbReference>
<accession>A0A562SY09</accession>
<protein>
    <submittedName>
        <fullName evidence="6">LacI family transcriptional regulator</fullName>
    </submittedName>
</protein>
<dbReference type="PANTHER" id="PTHR30146">
    <property type="entry name" value="LACI-RELATED TRANSCRIPTIONAL REPRESSOR"/>
    <property type="match status" value="1"/>
</dbReference>
<dbReference type="Gene3D" id="1.10.260.40">
    <property type="entry name" value="lambda repressor-like DNA-binding domains"/>
    <property type="match status" value="1"/>
</dbReference>
<dbReference type="GO" id="GO:0000976">
    <property type="term" value="F:transcription cis-regulatory region binding"/>
    <property type="evidence" value="ECO:0007669"/>
    <property type="project" value="TreeGrafter"/>
</dbReference>
<evidence type="ECO:0000313" key="7">
    <source>
        <dbReference type="Proteomes" id="UP000320593"/>
    </source>
</evidence>
<dbReference type="InterPro" id="IPR010982">
    <property type="entry name" value="Lambda_DNA-bd_dom_sf"/>
</dbReference>
<reference evidence="6 7" key="1">
    <citation type="submission" date="2019-07" db="EMBL/GenBank/DDBJ databases">
        <title>Genomic Encyclopedia of Archaeal and Bacterial Type Strains, Phase II (KMG-II): from individual species to whole genera.</title>
        <authorList>
            <person name="Goeker M."/>
        </authorList>
    </citation>
    <scope>NUCLEOTIDE SEQUENCE [LARGE SCALE GENOMIC DNA]</scope>
    <source>
        <strain evidence="6 7">ATCC BAA-252</strain>
    </source>
</reference>
<keyword evidence="1" id="KW-0678">Repressor</keyword>